<evidence type="ECO:0000313" key="2">
    <source>
        <dbReference type="Proteomes" id="UP000186594"/>
    </source>
</evidence>
<dbReference type="Proteomes" id="UP000186594">
    <property type="component" value="Unassembled WGS sequence"/>
</dbReference>
<gene>
    <name evidence="1" type="ORF">NEOLI_001278</name>
</gene>
<keyword evidence="2" id="KW-1185">Reference proteome</keyword>
<dbReference type="EMBL" id="LXFE01000183">
    <property type="protein sequence ID" value="OLL26443.1"/>
    <property type="molecule type" value="Genomic_DNA"/>
</dbReference>
<reference evidence="1 2" key="1">
    <citation type="submission" date="2016-04" db="EMBL/GenBank/DDBJ databases">
        <title>Evolutionary innovation and constraint leading to complex multicellularity in the Ascomycota.</title>
        <authorList>
            <person name="Cisse O."/>
            <person name="Nguyen A."/>
            <person name="Hewitt D.A."/>
            <person name="Jedd G."/>
            <person name="Stajich J.E."/>
        </authorList>
    </citation>
    <scope>NUCLEOTIDE SEQUENCE [LARGE SCALE GENOMIC DNA]</scope>
    <source>
        <strain evidence="1 2">DAH-3</strain>
    </source>
</reference>
<protein>
    <submittedName>
        <fullName evidence="1">Uncharacterized protein</fullName>
    </submittedName>
</protein>
<comment type="caution">
    <text evidence="1">The sequence shown here is derived from an EMBL/GenBank/DDBJ whole genome shotgun (WGS) entry which is preliminary data.</text>
</comment>
<accession>A0A1U7LV41</accession>
<sequence>MTDILNASAVDIIKKIAYSKVGFPELRSPAIFTPKEIEILGLIETLEALNLEHHSVLPSPVYYPSDDLQEAIDLYKHHQEILVSVLRASEVLSMVYHDTQYRPVVGRRDKLCSSILLNGETLRALERDLKNVERLIDSQLKLNQQIIYQIQIALKSPRLDQEQVNRQQGAFHDLSYKLELTHD</sequence>
<name>A0A1U7LV41_NEOID</name>
<proteinExistence type="predicted"/>
<organism evidence="1 2">
    <name type="scientific">Neolecta irregularis (strain DAH-3)</name>
    <dbReference type="NCBI Taxonomy" id="1198029"/>
    <lineage>
        <taxon>Eukaryota</taxon>
        <taxon>Fungi</taxon>
        <taxon>Dikarya</taxon>
        <taxon>Ascomycota</taxon>
        <taxon>Taphrinomycotina</taxon>
        <taxon>Neolectales</taxon>
        <taxon>Neolectaceae</taxon>
        <taxon>Neolecta</taxon>
    </lineage>
</organism>
<evidence type="ECO:0000313" key="1">
    <source>
        <dbReference type="EMBL" id="OLL26443.1"/>
    </source>
</evidence>
<dbReference type="AlphaFoldDB" id="A0A1U7LV41"/>